<dbReference type="InterPro" id="IPR034907">
    <property type="entry name" value="NDK-like_dom"/>
</dbReference>
<dbReference type="CDD" id="cd04413">
    <property type="entry name" value="NDPk_I"/>
    <property type="match status" value="1"/>
</dbReference>
<evidence type="ECO:0000256" key="3">
    <source>
        <dbReference type="ARBA" id="ARBA00012966"/>
    </source>
</evidence>
<gene>
    <name evidence="15" type="ordered locus">Clocel_1619</name>
</gene>
<dbReference type="GO" id="GO:0006241">
    <property type="term" value="P:CTP biosynthetic process"/>
    <property type="evidence" value="ECO:0007669"/>
    <property type="project" value="InterPro"/>
</dbReference>
<evidence type="ECO:0000313" key="15">
    <source>
        <dbReference type="EMBL" id="ADL51366.1"/>
    </source>
</evidence>
<keyword evidence="5 15" id="KW-0808">Transferase</keyword>
<comment type="caution">
    <text evidence="12">Lacks conserved residue(s) required for the propagation of feature annotation.</text>
</comment>
<evidence type="ECO:0000256" key="5">
    <source>
        <dbReference type="ARBA" id="ARBA00022679"/>
    </source>
</evidence>
<keyword evidence="6" id="KW-0479">Metal-binding</keyword>
<keyword evidence="16" id="KW-1185">Reference proteome</keyword>
<keyword evidence="11" id="KW-0546">Nucleotide metabolism</keyword>
<evidence type="ECO:0000256" key="11">
    <source>
        <dbReference type="ARBA" id="ARBA00023080"/>
    </source>
</evidence>
<keyword evidence="10" id="KW-0460">Magnesium</keyword>
<evidence type="ECO:0000256" key="2">
    <source>
        <dbReference type="ARBA" id="ARBA00008142"/>
    </source>
</evidence>
<dbReference type="Pfam" id="PF00334">
    <property type="entry name" value="NDK"/>
    <property type="match status" value="1"/>
</dbReference>
<protein>
    <recommendedName>
        <fullName evidence="4">Nucleoside diphosphate kinase</fullName>
        <ecNumber evidence="3">2.7.4.6</ecNumber>
    </recommendedName>
</protein>
<dbReference type="Gene3D" id="3.30.70.141">
    <property type="entry name" value="Nucleoside diphosphate kinase-like domain"/>
    <property type="match status" value="1"/>
</dbReference>
<dbReference type="AlphaFoldDB" id="D9SX05"/>
<dbReference type="InterPro" id="IPR036850">
    <property type="entry name" value="NDK-like_dom_sf"/>
</dbReference>
<dbReference type="KEGG" id="ccb:Clocel_1619"/>
<evidence type="ECO:0000256" key="8">
    <source>
        <dbReference type="ARBA" id="ARBA00022777"/>
    </source>
</evidence>
<accession>D9SX05</accession>
<dbReference type="GO" id="GO:0006228">
    <property type="term" value="P:UTP biosynthetic process"/>
    <property type="evidence" value="ECO:0007669"/>
    <property type="project" value="InterPro"/>
</dbReference>
<comment type="similarity">
    <text evidence="2 12 13">Belongs to the NDK family.</text>
</comment>
<evidence type="ECO:0000256" key="7">
    <source>
        <dbReference type="ARBA" id="ARBA00022741"/>
    </source>
</evidence>
<dbReference type="GO" id="GO:0046872">
    <property type="term" value="F:metal ion binding"/>
    <property type="evidence" value="ECO:0007669"/>
    <property type="project" value="UniProtKB-KW"/>
</dbReference>
<dbReference type="PROSITE" id="PS51374">
    <property type="entry name" value="NDPK_LIKE"/>
    <property type="match status" value="1"/>
</dbReference>
<evidence type="ECO:0000256" key="6">
    <source>
        <dbReference type="ARBA" id="ARBA00022723"/>
    </source>
</evidence>
<dbReference type="OrthoDB" id="9801161at2"/>
<keyword evidence="8 15" id="KW-0418">Kinase</keyword>
<dbReference type="Proteomes" id="UP000002730">
    <property type="component" value="Chromosome"/>
</dbReference>
<evidence type="ECO:0000256" key="12">
    <source>
        <dbReference type="PROSITE-ProRule" id="PRU00706"/>
    </source>
</evidence>
<evidence type="ECO:0000256" key="13">
    <source>
        <dbReference type="RuleBase" id="RU004011"/>
    </source>
</evidence>
<evidence type="ECO:0000256" key="4">
    <source>
        <dbReference type="ARBA" id="ARBA00017632"/>
    </source>
</evidence>
<dbReference type="PRINTS" id="PR01243">
    <property type="entry name" value="NUCDPKINASE"/>
</dbReference>
<dbReference type="SUPFAM" id="SSF54919">
    <property type="entry name" value="Nucleoside diphosphate kinase, NDK"/>
    <property type="match status" value="1"/>
</dbReference>
<dbReference type="SMART" id="SM00562">
    <property type="entry name" value="NDK"/>
    <property type="match status" value="1"/>
</dbReference>
<keyword evidence="9" id="KW-0067">ATP-binding</keyword>
<dbReference type="GO" id="GO:0004550">
    <property type="term" value="F:nucleoside diphosphate kinase activity"/>
    <property type="evidence" value="ECO:0007669"/>
    <property type="project" value="UniProtKB-EC"/>
</dbReference>
<comment type="cofactor">
    <cofactor evidence="1">
        <name>Mg(2+)</name>
        <dbReference type="ChEBI" id="CHEBI:18420"/>
    </cofactor>
</comment>
<keyword evidence="7" id="KW-0547">Nucleotide-binding</keyword>
<dbReference type="FunFam" id="3.30.70.141:FF:000003">
    <property type="entry name" value="Nucleoside diphosphate kinase"/>
    <property type="match status" value="1"/>
</dbReference>
<proteinExistence type="inferred from homology"/>
<name>D9SX05_CLOC7</name>
<dbReference type="EC" id="2.7.4.6" evidence="3"/>
<dbReference type="STRING" id="573061.Clocel_1619"/>
<dbReference type="HOGENOM" id="CLU_060216_6_3_9"/>
<feature type="domain" description="Nucleoside diphosphate kinase-like" evidence="14">
    <location>
        <begin position="1"/>
        <end position="134"/>
    </location>
</feature>
<sequence length="134" mass="15437">MERTLVLIKPDGVERGLIGRIITVFENKGLRIADMKMCKPSKAEAEEHYKEHKGKFFFQELIDYLTEDRIVAMILEGENAIELIRKVNGDKDPLKAEGASIRGKYAIDRTRNLVHASENTENVEREISIWFDCK</sequence>
<evidence type="ECO:0000256" key="1">
    <source>
        <dbReference type="ARBA" id="ARBA00001946"/>
    </source>
</evidence>
<evidence type="ECO:0000259" key="14">
    <source>
        <dbReference type="SMART" id="SM00562"/>
    </source>
</evidence>
<organism evidence="15 16">
    <name type="scientific">Clostridium cellulovorans (strain ATCC 35296 / DSM 3052 / OCM 3 / 743B)</name>
    <dbReference type="NCBI Taxonomy" id="573061"/>
    <lineage>
        <taxon>Bacteria</taxon>
        <taxon>Bacillati</taxon>
        <taxon>Bacillota</taxon>
        <taxon>Clostridia</taxon>
        <taxon>Eubacteriales</taxon>
        <taxon>Clostridiaceae</taxon>
        <taxon>Clostridium</taxon>
    </lineage>
</organism>
<reference evidence="15 16" key="1">
    <citation type="submission" date="2010-08" db="EMBL/GenBank/DDBJ databases">
        <title>Complete sequence of Clostridium cellulovorans 743B.</title>
        <authorList>
            <consortium name="US DOE Joint Genome Institute"/>
            <person name="Lucas S."/>
            <person name="Copeland A."/>
            <person name="Lapidus A."/>
            <person name="Cheng J.-F."/>
            <person name="Bruce D."/>
            <person name="Goodwin L."/>
            <person name="Pitluck S."/>
            <person name="Chertkov O."/>
            <person name="Detter J.C."/>
            <person name="Han C."/>
            <person name="Tapia R."/>
            <person name="Land M."/>
            <person name="Hauser L."/>
            <person name="Chang Y.-J."/>
            <person name="Jeffries C."/>
            <person name="Kyrpides N."/>
            <person name="Ivanova N."/>
            <person name="Mikhailova N."/>
            <person name="Hemme C.L."/>
            <person name="Woyke T."/>
        </authorList>
    </citation>
    <scope>NUCLEOTIDE SEQUENCE [LARGE SCALE GENOMIC DNA]</scope>
    <source>
        <strain evidence="16">ATCC 35296 / DSM 3052 / OCM 3 / 743B</strain>
    </source>
</reference>
<evidence type="ECO:0000313" key="16">
    <source>
        <dbReference type="Proteomes" id="UP000002730"/>
    </source>
</evidence>
<dbReference type="GO" id="GO:0006183">
    <property type="term" value="P:GTP biosynthetic process"/>
    <property type="evidence" value="ECO:0007669"/>
    <property type="project" value="InterPro"/>
</dbReference>
<dbReference type="RefSeq" id="WP_010077426.1">
    <property type="nucleotide sequence ID" value="NC_014393.1"/>
</dbReference>
<evidence type="ECO:0000256" key="9">
    <source>
        <dbReference type="ARBA" id="ARBA00022840"/>
    </source>
</evidence>
<dbReference type="PANTHER" id="PTHR11349">
    <property type="entry name" value="NUCLEOSIDE DIPHOSPHATE KINASE"/>
    <property type="match status" value="1"/>
</dbReference>
<dbReference type="InterPro" id="IPR001564">
    <property type="entry name" value="Nucleoside_diP_kinase"/>
</dbReference>
<evidence type="ECO:0000256" key="10">
    <source>
        <dbReference type="ARBA" id="ARBA00022842"/>
    </source>
</evidence>
<dbReference type="eggNOG" id="COG0105">
    <property type="taxonomic scope" value="Bacteria"/>
</dbReference>
<dbReference type="GO" id="GO:0005524">
    <property type="term" value="F:ATP binding"/>
    <property type="evidence" value="ECO:0007669"/>
    <property type="project" value="UniProtKB-KW"/>
</dbReference>
<dbReference type="NCBIfam" id="NF001908">
    <property type="entry name" value="PRK00668.1"/>
    <property type="match status" value="1"/>
</dbReference>
<dbReference type="EMBL" id="CP002160">
    <property type="protein sequence ID" value="ADL51366.1"/>
    <property type="molecule type" value="Genomic_DNA"/>
</dbReference>